<dbReference type="CTD" id="4537"/>
<comment type="catalytic activity">
    <reaction evidence="8 9">
        <text>a ubiquinone + NADH + 5 H(+)(in) = a ubiquinol + NAD(+) + 4 H(+)(out)</text>
        <dbReference type="Rhea" id="RHEA:29091"/>
        <dbReference type="Rhea" id="RHEA-COMP:9565"/>
        <dbReference type="Rhea" id="RHEA-COMP:9566"/>
        <dbReference type="ChEBI" id="CHEBI:15378"/>
        <dbReference type="ChEBI" id="CHEBI:16389"/>
        <dbReference type="ChEBI" id="CHEBI:17976"/>
        <dbReference type="ChEBI" id="CHEBI:57540"/>
        <dbReference type="ChEBI" id="CHEBI:57945"/>
        <dbReference type="EC" id="7.1.1.2"/>
    </reaction>
</comment>
<geneLocation type="mitochondrion" evidence="10"/>
<protein>
    <recommendedName>
        <fullName evidence="3 9">NADH-ubiquinone oxidoreductase chain 3</fullName>
        <ecNumber evidence="9">7.1.1.2</ecNumber>
    </recommendedName>
</protein>
<evidence type="ECO:0000313" key="10">
    <source>
        <dbReference type="EMBL" id="ACO40323.1"/>
    </source>
</evidence>
<evidence type="ECO:0000256" key="3">
    <source>
        <dbReference type="ARBA" id="ARBA00021007"/>
    </source>
</evidence>
<evidence type="ECO:0000256" key="2">
    <source>
        <dbReference type="ARBA" id="ARBA00008472"/>
    </source>
</evidence>
<comment type="similarity">
    <text evidence="2 9">Belongs to the complex I subunit 3 family.</text>
</comment>
<feature type="transmembrane region" description="Helical" evidence="9">
    <location>
        <begin position="85"/>
        <end position="105"/>
    </location>
</feature>
<evidence type="ECO:0000256" key="8">
    <source>
        <dbReference type="ARBA" id="ARBA00049551"/>
    </source>
</evidence>
<dbReference type="InterPro" id="IPR038430">
    <property type="entry name" value="NDAH_ubi_oxred_su3_sf"/>
</dbReference>
<sequence>MFLISAGVILSCLVSGSVCLIAWVLAKRAVEDREKGSPFECGFDPSSSARLPFSVRFFLLAVIFLIFDVEIALLLPFPFVAVKSYSVVGVIGVMIFLFILIVGLVHEWREGSLDWVEGGGS</sequence>
<dbReference type="Pfam" id="PF00507">
    <property type="entry name" value="Oxidored_q4"/>
    <property type="match status" value="1"/>
</dbReference>
<gene>
    <name evidence="10" type="primary">ND3</name>
</gene>
<accession>C6GCT4</accession>
<organism evidence="10">
    <name type="scientific">Lineus viridis</name>
    <dbReference type="NCBI Taxonomy" id="56195"/>
    <lineage>
        <taxon>Eukaryota</taxon>
        <taxon>Metazoa</taxon>
        <taxon>Spiralia</taxon>
        <taxon>Lophotrochozoa</taxon>
        <taxon>Nemertea</taxon>
        <taxon>Pilidiophora</taxon>
        <taxon>Heteronemertea</taxon>
        <taxon>Lineidae</taxon>
        <taxon>Lineus</taxon>
    </lineage>
</organism>
<evidence type="ECO:0000256" key="7">
    <source>
        <dbReference type="ARBA" id="ARBA00023136"/>
    </source>
</evidence>
<evidence type="ECO:0000256" key="9">
    <source>
        <dbReference type="RuleBase" id="RU003640"/>
    </source>
</evidence>
<name>C6GCT4_9BILA</name>
<keyword evidence="9 10" id="KW-0496">Mitochondrion</keyword>
<dbReference type="InterPro" id="IPR000440">
    <property type="entry name" value="NADH_UbQ/plastoQ_OxRdtase_su3"/>
</dbReference>
<keyword evidence="9" id="KW-1278">Translocase</keyword>
<keyword evidence="5 9" id="KW-0812">Transmembrane</keyword>
<dbReference type="GO" id="GO:0030964">
    <property type="term" value="C:NADH dehydrogenase complex"/>
    <property type="evidence" value="ECO:0007669"/>
    <property type="project" value="TreeGrafter"/>
</dbReference>
<keyword evidence="4 9" id="KW-0813">Transport</keyword>
<dbReference type="AlphaFoldDB" id="C6GCT4"/>
<dbReference type="GeneID" id="8097106"/>
<keyword evidence="6 9" id="KW-1133">Transmembrane helix</keyword>
<keyword evidence="7 9" id="KW-0472">Membrane</keyword>
<dbReference type="Gene3D" id="1.20.58.1610">
    <property type="entry name" value="NADH:ubiquinone/plastoquinone oxidoreductase, chain 3"/>
    <property type="match status" value="1"/>
</dbReference>
<evidence type="ECO:0000256" key="1">
    <source>
        <dbReference type="ARBA" id="ARBA00004370"/>
    </source>
</evidence>
<keyword evidence="9" id="KW-0679">Respiratory chain</keyword>
<dbReference type="RefSeq" id="YP_002995765.1">
    <property type="nucleotide sequence ID" value="NC_012889.1"/>
</dbReference>
<proteinExistence type="inferred from homology"/>
<evidence type="ECO:0000256" key="6">
    <source>
        <dbReference type="ARBA" id="ARBA00022989"/>
    </source>
</evidence>
<dbReference type="GO" id="GO:0031966">
    <property type="term" value="C:mitochondrial membrane"/>
    <property type="evidence" value="ECO:0007669"/>
    <property type="project" value="UniProtKB-SubCell"/>
</dbReference>
<reference evidence="10" key="1">
    <citation type="journal article" date="2009" name="BMC Genomics">
        <title>Phylogeny and mitochondrial gene order variation in Lophotrochozoa in the light of new mitogenomic data from Nemertea.</title>
        <authorList>
            <person name="Podsiadlowski L."/>
            <person name="Braband A."/>
            <person name="Struck T.H."/>
            <person name="von Doehren J."/>
            <person name="Bartolomaeus T."/>
        </authorList>
    </citation>
    <scope>NUCLEOTIDE SEQUENCE</scope>
</reference>
<dbReference type="EC" id="7.1.1.2" evidence="9"/>
<dbReference type="EMBL" id="FJ839919">
    <property type="protein sequence ID" value="ACO40323.1"/>
    <property type="molecule type" value="Genomic_DNA"/>
</dbReference>
<comment type="function">
    <text evidence="9">Core subunit of the mitochondrial membrane respiratory chain NADH dehydrogenase (Complex I) which catalyzes electron transfer from NADH through the respiratory chain, using ubiquinone as an electron acceptor. Essential for the catalytic activity of complex I.</text>
</comment>
<dbReference type="PANTHER" id="PTHR11058:SF9">
    <property type="entry name" value="NADH-UBIQUINONE OXIDOREDUCTASE CHAIN 3"/>
    <property type="match status" value="1"/>
</dbReference>
<keyword evidence="9" id="KW-0830">Ubiquinone</keyword>
<feature type="transmembrane region" description="Helical" evidence="9">
    <location>
        <begin position="6"/>
        <end position="26"/>
    </location>
</feature>
<feature type="transmembrane region" description="Helical" evidence="9">
    <location>
        <begin position="57"/>
        <end position="79"/>
    </location>
</feature>
<comment type="subcellular location">
    <subcellularLocation>
        <location evidence="1">Membrane</location>
    </subcellularLocation>
    <subcellularLocation>
        <location evidence="9">Mitochondrion membrane</location>
        <topology evidence="9">Multi-pass membrane protein</topology>
    </subcellularLocation>
</comment>
<dbReference type="PANTHER" id="PTHR11058">
    <property type="entry name" value="NADH-UBIQUINONE OXIDOREDUCTASE CHAIN 3"/>
    <property type="match status" value="1"/>
</dbReference>
<keyword evidence="9" id="KW-0520">NAD</keyword>
<keyword evidence="9" id="KW-0249">Electron transport</keyword>
<evidence type="ECO:0000256" key="4">
    <source>
        <dbReference type="ARBA" id="ARBA00022448"/>
    </source>
</evidence>
<dbReference type="GO" id="GO:0008137">
    <property type="term" value="F:NADH dehydrogenase (ubiquinone) activity"/>
    <property type="evidence" value="ECO:0007669"/>
    <property type="project" value="UniProtKB-UniRule"/>
</dbReference>
<evidence type="ECO:0000256" key="5">
    <source>
        <dbReference type="ARBA" id="ARBA00022692"/>
    </source>
</evidence>